<dbReference type="EMBL" id="JAKWFO010000003">
    <property type="protein sequence ID" value="KAI9638338.1"/>
    <property type="molecule type" value="Genomic_DNA"/>
</dbReference>
<keyword evidence="9" id="KW-1185">Reference proteome</keyword>
<dbReference type="Proteomes" id="UP001164286">
    <property type="component" value="Unassembled WGS sequence"/>
</dbReference>
<evidence type="ECO:0000313" key="8">
    <source>
        <dbReference type="EMBL" id="KAI9638338.1"/>
    </source>
</evidence>
<evidence type="ECO:0000256" key="6">
    <source>
        <dbReference type="ARBA" id="ARBA00023136"/>
    </source>
</evidence>
<sequence length="475" mass="50781">MIEYAQKLTLRSRLPPRQLPILAVYASSIVYAAEKGWIPTAAVGKAGASIVGVLSMVTGLLLSHRFSSAVAKWEEGKKIWIAVRTNIRDAVRLCKPSRKSGDGRDVVSERVDELAGLFVGFAFALQHHLHNTRPLPQPPLPDLLPLGYLASLKRTEARVRFAEEHLSPVASPERTSDIPLPSSPPDSLRPGLRRRSTGPPTSEERSSASGDEWELSNLRDKAEEAVSQLADAVAGLGGTEDDELRRQLDELNQFTTGEGEEDSGKSGRIGAVEGQSGNGGASGGGKTKSNLANPTPPNLPLAILKMLEAYVVGLADVPSLRGGWSEPKRDRALAVVKSLSEHLGEAERLASTAAPLPLTLHSYHLLTIYLAAIPPSLLCAISGPALVIVTLIAGWCLLGLEALVGEVGGVFGGHEPHHPLPTFTTKILVESLDMCPGLAGAYRARVAGRMGEEDAEVLALDRRRKGREEWVPSFA</sequence>
<evidence type="ECO:0000256" key="5">
    <source>
        <dbReference type="ARBA" id="ARBA00023065"/>
    </source>
</evidence>
<evidence type="ECO:0000256" key="4">
    <source>
        <dbReference type="ARBA" id="ARBA00022989"/>
    </source>
</evidence>
<dbReference type="GO" id="GO:0005254">
    <property type="term" value="F:chloride channel activity"/>
    <property type="evidence" value="ECO:0007669"/>
    <property type="project" value="InterPro"/>
</dbReference>
<organism evidence="8 9">
    <name type="scientific">Dioszegia hungarica</name>
    <dbReference type="NCBI Taxonomy" id="4972"/>
    <lineage>
        <taxon>Eukaryota</taxon>
        <taxon>Fungi</taxon>
        <taxon>Dikarya</taxon>
        <taxon>Basidiomycota</taxon>
        <taxon>Agaricomycotina</taxon>
        <taxon>Tremellomycetes</taxon>
        <taxon>Tremellales</taxon>
        <taxon>Bulleribasidiaceae</taxon>
        <taxon>Dioszegia</taxon>
    </lineage>
</organism>
<protein>
    <submittedName>
        <fullName evidence="8">Uncharacterized protein</fullName>
    </submittedName>
</protein>
<keyword evidence="2" id="KW-0813">Transport</keyword>
<evidence type="ECO:0000256" key="2">
    <source>
        <dbReference type="ARBA" id="ARBA00022448"/>
    </source>
</evidence>
<comment type="caution">
    <text evidence="8">The sequence shown here is derived from an EMBL/GenBank/DDBJ whole genome shotgun (WGS) entry which is preliminary data.</text>
</comment>
<evidence type="ECO:0000256" key="7">
    <source>
        <dbReference type="SAM" id="MobiDB-lite"/>
    </source>
</evidence>
<gene>
    <name evidence="8" type="ORF">MKK02DRAFT_23333</name>
</gene>
<feature type="region of interest" description="Disordered" evidence="7">
    <location>
        <begin position="254"/>
        <end position="293"/>
    </location>
</feature>
<keyword evidence="4" id="KW-1133">Transmembrane helix</keyword>
<dbReference type="PANTHER" id="PTHR33281:SF21">
    <property type="entry name" value="MEMBRANE PROTEIN"/>
    <property type="match status" value="1"/>
</dbReference>
<dbReference type="Pfam" id="PF25539">
    <property type="entry name" value="Bestrophin_2"/>
    <property type="match status" value="2"/>
</dbReference>
<comment type="subcellular location">
    <subcellularLocation>
        <location evidence="1">Membrane</location>
        <topology evidence="1">Multi-pass membrane protein</topology>
    </subcellularLocation>
</comment>
<keyword evidence="6" id="KW-0472">Membrane</keyword>
<keyword evidence="3" id="KW-0812">Transmembrane</keyword>
<dbReference type="PANTHER" id="PTHR33281">
    <property type="entry name" value="UPF0187 PROTEIN YNEE"/>
    <property type="match status" value="1"/>
</dbReference>
<evidence type="ECO:0000256" key="1">
    <source>
        <dbReference type="ARBA" id="ARBA00004141"/>
    </source>
</evidence>
<evidence type="ECO:0000256" key="3">
    <source>
        <dbReference type="ARBA" id="ARBA00022692"/>
    </source>
</evidence>
<name>A0AA38LXB4_9TREE</name>
<dbReference type="GeneID" id="77725915"/>
<evidence type="ECO:0000313" key="9">
    <source>
        <dbReference type="Proteomes" id="UP001164286"/>
    </source>
</evidence>
<feature type="compositionally biased region" description="Gly residues" evidence="7">
    <location>
        <begin position="276"/>
        <end position="286"/>
    </location>
</feature>
<feature type="region of interest" description="Disordered" evidence="7">
    <location>
        <begin position="164"/>
        <end position="220"/>
    </location>
</feature>
<dbReference type="InterPro" id="IPR044669">
    <property type="entry name" value="YneE/VCCN1/2-like"/>
</dbReference>
<proteinExistence type="predicted"/>
<dbReference type="GO" id="GO:0016020">
    <property type="term" value="C:membrane"/>
    <property type="evidence" value="ECO:0007669"/>
    <property type="project" value="UniProtKB-SubCell"/>
</dbReference>
<keyword evidence="5" id="KW-0406">Ion transport</keyword>
<dbReference type="AlphaFoldDB" id="A0AA38LXB4"/>
<accession>A0AA38LXB4</accession>
<reference evidence="8" key="1">
    <citation type="journal article" date="2022" name="G3 (Bethesda)">
        <title>High quality genome of the basidiomycete yeast Dioszegia hungarica PDD-24b-2 isolated from cloud water.</title>
        <authorList>
            <person name="Jarrige D."/>
            <person name="Haridas S."/>
            <person name="Bleykasten-Grosshans C."/>
            <person name="Joly M."/>
            <person name="Nadalig T."/>
            <person name="Sancelme M."/>
            <person name="Vuilleumier S."/>
            <person name="Grigoriev I.V."/>
            <person name="Amato P."/>
            <person name="Bringel F."/>
        </authorList>
    </citation>
    <scope>NUCLEOTIDE SEQUENCE</scope>
    <source>
        <strain evidence="8">PDD-24b-2</strain>
    </source>
</reference>
<dbReference type="RefSeq" id="XP_052948115.1">
    <property type="nucleotide sequence ID" value="XM_053086714.1"/>
</dbReference>